<evidence type="ECO:0000313" key="3">
    <source>
        <dbReference type="Proteomes" id="UP000298154"/>
    </source>
</evidence>
<organism evidence="2 3">
    <name type="scientific">Cryobacterium ruanii</name>
    <dbReference type="NCBI Taxonomy" id="1259197"/>
    <lineage>
        <taxon>Bacteria</taxon>
        <taxon>Bacillati</taxon>
        <taxon>Actinomycetota</taxon>
        <taxon>Actinomycetes</taxon>
        <taxon>Micrococcales</taxon>
        <taxon>Microbacteriaceae</taxon>
        <taxon>Cryobacterium</taxon>
    </lineage>
</organism>
<evidence type="ECO:0000313" key="2">
    <source>
        <dbReference type="EMBL" id="TFD68048.1"/>
    </source>
</evidence>
<dbReference type="OrthoDB" id="3267755at2"/>
<dbReference type="Proteomes" id="UP000298154">
    <property type="component" value="Unassembled WGS sequence"/>
</dbReference>
<keyword evidence="1" id="KW-0472">Membrane</keyword>
<keyword evidence="1" id="KW-0812">Transmembrane</keyword>
<keyword evidence="3" id="KW-1185">Reference proteome</keyword>
<feature type="transmembrane region" description="Helical" evidence="1">
    <location>
        <begin position="107"/>
        <end position="137"/>
    </location>
</feature>
<dbReference type="Pfam" id="PF14017">
    <property type="entry name" value="DUF4233"/>
    <property type="match status" value="1"/>
</dbReference>
<dbReference type="InterPro" id="IPR025327">
    <property type="entry name" value="DUF4233"/>
</dbReference>
<protein>
    <submittedName>
        <fullName evidence="2">DUF4233 domain-containing protein</fullName>
    </submittedName>
</protein>
<accession>A0A4R9AQF7</accession>
<dbReference type="EMBL" id="SOHK01000007">
    <property type="protein sequence ID" value="TFD68048.1"/>
    <property type="molecule type" value="Genomic_DNA"/>
</dbReference>
<evidence type="ECO:0000256" key="1">
    <source>
        <dbReference type="SAM" id="Phobius"/>
    </source>
</evidence>
<name>A0A4R9AQF7_9MICO</name>
<reference evidence="2 3" key="1">
    <citation type="submission" date="2019-03" db="EMBL/GenBank/DDBJ databases">
        <title>Genomics of glacier-inhabiting Cryobacterium strains.</title>
        <authorList>
            <person name="Liu Q."/>
            <person name="Xin Y.-H."/>
        </authorList>
    </citation>
    <scope>NUCLEOTIDE SEQUENCE [LARGE SCALE GENOMIC DNA]</scope>
    <source>
        <strain evidence="2 3">Sr36</strain>
    </source>
</reference>
<feature type="transmembrane region" description="Helical" evidence="1">
    <location>
        <begin position="45"/>
        <end position="68"/>
    </location>
</feature>
<proteinExistence type="predicted"/>
<feature type="transmembrane region" description="Helical" evidence="1">
    <location>
        <begin position="80"/>
        <end position="100"/>
    </location>
</feature>
<dbReference type="AlphaFoldDB" id="A0A4R9AQF7"/>
<keyword evidence="1" id="KW-1133">Transmembrane helix</keyword>
<gene>
    <name evidence="2" type="ORF">E3T47_05540</name>
</gene>
<sequence length="154" mass="16974">MGRRGTQACRAGHRVHRARRRSDHACRRRRVDGKVRGPRSVKRSLATILLGFETIVVFLGAVVTLGLVSVATEPGPVSRLAVVIGGVLLCLAMVALIPLLRYRWSYAIGWLLQAVIIATGFITPAMFFVGALFAAMWTYCMITGSRIDHQKEIE</sequence>
<comment type="caution">
    <text evidence="2">The sequence shown here is derived from an EMBL/GenBank/DDBJ whole genome shotgun (WGS) entry which is preliminary data.</text>
</comment>